<protein>
    <submittedName>
        <fullName evidence="1">Uncharacterized protein</fullName>
    </submittedName>
</protein>
<dbReference type="Proteomes" id="UP000077115">
    <property type="component" value="Unassembled WGS sequence"/>
</dbReference>
<accession>A0A177WK80</accession>
<gene>
    <name evidence="1" type="ORF">BDEG_23674</name>
</gene>
<sequence length="170" mass="18511">MSSLVSDMLSVFDERLEILHSESMQQIHKVSAASKFVAQSRRIRQSEELRDQSHYRVTRSYATANGCLCNCEAARSICNHSSANGCAISANNSALGPESILNGKHLGAARHSTALSCCPQPEGGWTPSNQPCLFTSCLQIAITLPGHYRKPRTLGALRKSIPAKTSFYSQ</sequence>
<name>A0A177WK80_BATDL</name>
<reference evidence="1 2" key="1">
    <citation type="submission" date="2006-10" db="EMBL/GenBank/DDBJ databases">
        <title>The Genome Sequence of Batrachochytrium dendrobatidis JEL423.</title>
        <authorList>
            <consortium name="The Broad Institute Genome Sequencing Platform"/>
            <person name="Birren B."/>
            <person name="Lander E."/>
            <person name="Galagan J."/>
            <person name="Cuomo C."/>
            <person name="Devon K."/>
            <person name="Jaffe D."/>
            <person name="Butler J."/>
            <person name="Alvarez P."/>
            <person name="Gnerre S."/>
            <person name="Grabherr M."/>
            <person name="Kleber M."/>
            <person name="Mauceli E."/>
            <person name="Brockman W."/>
            <person name="Young S."/>
            <person name="LaButti K."/>
            <person name="Sykes S."/>
            <person name="DeCaprio D."/>
            <person name="Crawford M."/>
            <person name="Koehrsen M."/>
            <person name="Engels R."/>
            <person name="Montgomery P."/>
            <person name="Pearson M."/>
            <person name="Howarth C."/>
            <person name="Larson L."/>
            <person name="White J."/>
            <person name="O'Leary S."/>
            <person name="Kodira C."/>
            <person name="Zeng Q."/>
            <person name="Yandava C."/>
            <person name="Alvarado L."/>
            <person name="Longcore J."/>
            <person name="James T."/>
        </authorList>
    </citation>
    <scope>NUCLEOTIDE SEQUENCE [LARGE SCALE GENOMIC DNA]</scope>
    <source>
        <strain evidence="1 2">JEL423</strain>
    </source>
</reference>
<evidence type="ECO:0000313" key="1">
    <source>
        <dbReference type="EMBL" id="OAJ39870.1"/>
    </source>
</evidence>
<reference evidence="1 2" key="2">
    <citation type="submission" date="2016-05" db="EMBL/GenBank/DDBJ databases">
        <title>Lineage-specific infection strategies underlie the spectrum of fungal disease in amphibians.</title>
        <authorList>
            <person name="Cuomo C.A."/>
            <person name="Farrer R.A."/>
            <person name="James T."/>
            <person name="Longcore J."/>
            <person name="Birren B."/>
        </authorList>
    </citation>
    <scope>NUCLEOTIDE SEQUENCE [LARGE SCALE GENOMIC DNA]</scope>
    <source>
        <strain evidence="1 2">JEL423</strain>
    </source>
</reference>
<dbReference type="EMBL" id="DS022303">
    <property type="protein sequence ID" value="OAJ39870.1"/>
    <property type="molecule type" value="Genomic_DNA"/>
</dbReference>
<organism evidence="1 2">
    <name type="scientific">Batrachochytrium dendrobatidis (strain JEL423)</name>
    <dbReference type="NCBI Taxonomy" id="403673"/>
    <lineage>
        <taxon>Eukaryota</taxon>
        <taxon>Fungi</taxon>
        <taxon>Fungi incertae sedis</taxon>
        <taxon>Chytridiomycota</taxon>
        <taxon>Chytridiomycota incertae sedis</taxon>
        <taxon>Chytridiomycetes</taxon>
        <taxon>Rhizophydiales</taxon>
        <taxon>Rhizophydiales incertae sedis</taxon>
        <taxon>Batrachochytrium</taxon>
    </lineage>
</organism>
<evidence type="ECO:0000313" key="2">
    <source>
        <dbReference type="Proteomes" id="UP000077115"/>
    </source>
</evidence>
<dbReference type="VEuPathDB" id="FungiDB:BDEG_23674"/>
<dbReference type="AlphaFoldDB" id="A0A177WK80"/>
<proteinExistence type="predicted"/>